<comment type="caution">
    <text evidence="3">The sequence shown here is derived from an EMBL/GenBank/DDBJ whole genome shotgun (WGS) entry which is preliminary data.</text>
</comment>
<evidence type="ECO:0008006" key="5">
    <source>
        <dbReference type="Google" id="ProtNLM"/>
    </source>
</evidence>
<dbReference type="InterPro" id="IPR036249">
    <property type="entry name" value="Thioredoxin-like_sf"/>
</dbReference>
<keyword evidence="4" id="KW-1185">Reference proteome</keyword>
<proteinExistence type="inferred from homology"/>
<dbReference type="AlphaFoldDB" id="A0A967AAR4"/>
<reference evidence="3" key="1">
    <citation type="submission" date="2020-03" db="EMBL/GenBank/DDBJ databases">
        <title>Psychroflexus Maritimus sp. nov., isolate from marine sediment.</title>
        <authorList>
            <person name="Zhong Y.-L."/>
        </authorList>
    </citation>
    <scope>NUCLEOTIDE SEQUENCE</scope>
    <source>
        <strain evidence="3">C1</strain>
    </source>
</reference>
<dbReference type="InterPro" id="IPR006660">
    <property type="entry name" value="Arsenate_reductase-like"/>
</dbReference>
<comment type="similarity">
    <text evidence="1 2">Belongs to the ArsC family.</text>
</comment>
<protein>
    <recommendedName>
        <fullName evidence="5">Arsenate reductase</fullName>
    </recommendedName>
</protein>
<dbReference type="Proteomes" id="UP000643701">
    <property type="component" value="Unassembled WGS sequence"/>
</dbReference>
<sequence>MLNVFYLSTCSTCKRILSEVELPAEHKLVDVKSNPISAEDLAKMYALEGTYEALFNKRAQLYKQRDLKSKNLSEEDYKNLLLEHYTFLKRPVFLFQDQIFVGNAKKNLQELKSYLDD</sequence>
<dbReference type="SUPFAM" id="SSF52833">
    <property type="entry name" value="Thioredoxin-like"/>
    <property type="match status" value="1"/>
</dbReference>
<dbReference type="PANTHER" id="PTHR30041">
    <property type="entry name" value="ARSENATE REDUCTASE"/>
    <property type="match status" value="1"/>
</dbReference>
<evidence type="ECO:0000256" key="2">
    <source>
        <dbReference type="PROSITE-ProRule" id="PRU01282"/>
    </source>
</evidence>
<dbReference type="RefSeq" id="WP_166399046.1">
    <property type="nucleotide sequence ID" value="NZ_JAANAS010000001.1"/>
</dbReference>
<dbReference type="EMBL" id="JAANAS010000001">
    <property type="protein sequence ID" value="NGZ88782.1"/>
    <property type="molecule type" value="Genomic_DNA"/>
</dbReference>
<dbReference type="Pfam" id="PF03960">
    <property type="entry name" value="ArsC"/>
    <property type="match status" value="1"/>
</dbReference>
<organism evidence="3 4">
    <name type="scientific">Psychroflexus maritimus</name>
    <dbReference type="NCBI Taxonomy" id="2714865"/>
    <lineage>
        <taxon>Bacteria</taxon>
        <taxon>Pseudomonadati</taxon>
        <taxon>Bacteroidota</taxon>
        <taxon>Flavobacteriia</taxon>
        <taxon>Flavobacteriales</taxon>
        <taxon>Flavobacteriaceae</taxon>
        <taxon>Psychroflexus</taxon>
    </lineage>
</organism>
<evidence type="ECO:0000256" key="1">
    <source>
        <dbReference type="ARBA" id="ARBA00007198"/>
    </source>
</evidence>
<dbReference type="Gene3D" id="3.40.30.10">
    <property type="entry name" value="Glutaredoxin"/>
    <property type="match status" value="1"/>
</dbReference>
<name>A0A967AAR4_9FLAO</name>
<dbReference type="PROSITE" id="PS51353">
    <property type="entry name" value="ARSC"/>
    <property type="match status" value="1"/>
</dbReference>
<evidence type="ECO:0000313" key="4">
    <source>
        <dbReference type="Proteomes" id="UP000643701"/>
    </source>
</evidence>
<evidence type="ECO:0000313" key="3">
    <source>
        <dbReference type="EMBL" id="NGZ88782.1"/>
    </source>
</evidence>
<dbReference type="PANTHER" id="PTHR30041:SF8">
    <property type="entry name" value="PROTEIN YFFB"/>
    <property type="match status" value="1"/>
</dbReference>
<accession>A0A967AAR4</accession>
<gene>
    <name evidence="3" type="ORF">G7034_00785</name>
</gene>